<accession>A0A2P4WZ66</accession>
<keyword evidence="3" id="KW-1185">Reference proteome</keyword>
<name>A0A2P4WZ66_9STRA</name>
<feature type="region of interest" description="Disordered" evidence="1">
    <location>
        <begin position="41"/>
        <end position="111"/>
    </location>
</feature>
<feature type="region of interest" description="Disordered" evidence="1">
    <location>
        <begin position="1"/>
        <end position="21"/>
    </location>
</feature>
<sequence>MGGLRQQSKSSAHDERGYGSVNLGTVYHTVAKKPRTTYALAVVDPRSQQPSGSQPGVGLPARTSPVTRDNLATSQAAGASLSAVSPGRLAPHGSGALRSDQGGVPTREGRRCPNTRLILRDRVYAIEIAPGLGGQAGAQAGKPGTLEVFRQNVGALGSETQELHRRIDRRFPASTVKKLYGVGFQP</sequence>
<dbReference type="Proteomes" id="UP000237271">
    <property type="component" value="Unassembled WGS sequence"/>
</dbReference>
<feature type="compositionally biased region" description="Polar residues" evidence="1">
    <location>
        <begin position="64"/>
        <end position="77"/>
    </location>
</feature>
<evidence type="ECO:0000256" key="1">
    <source>
        <dbReference type="SAM" id="MobiDB-lite"/>
    </source>
</evidence>
<protein>
    <submittedName>
        <fullName evidence="2">Uncharacterized protein</fullName>
    </submittedName>
</protein>
<evidence type="ECO:0000313" key="2">
    <source>
        <dbReference type="EMBL" id="POM58601.1"/>
    </source>
</evidence>
<comment type="caution">
    <text evidence="2">The sequence shown here is derived from an EMBL/GenBank/DDBJ whole genome shotgun (WGS) entry which is preliminary data.</text>
</comment>
<evidence type="ECO:0000313" key="3">
    <source>
        <dbReference type="Proteomes" id="UP000237271"/>
    </source>
</evidence>
<feature type="compositionally biased region" description="Polar residues" evidence="1">
    <location>
        <begin position="1"/>
        <end position="10"/>
    </location>
</feature>
<organism evidence="2 3">
    <name type="scientific">Phytophthora palmivora</name>
    <dbReference type="NCBI Taxonomy" id="4796"/>
    <lineage>
        <taxon>Eukaryota</taxon>
        <taxon>Sar</taxon>
        <taxon>Stramenopiles</taxon>
        <taxon>Oomycota</taxon>
        <taxon>Peronosporomycetes</taxon>
        <taxon>Peronosporales</taxon>
        <taxon>Peronosporaceae</taxon>
        <taxon>Phytophthora</taxon>
    </lineage>
</organism>
<gene>
    <name evidence="2" type="ORF">PHPALM_36731</name>
</gene>
<dbReference type="AlphaFoldDB" id="A0A2P4WZ66"/>
<proteinExistence type="predicted"/>
<reference evidence="2 3" key="1">
    <citation type="journal article" date="2017" name="Genome Biol. Evol.">
        <title>Phytophthora megakarya and P. palmivora, closely related causal agents of cacao black pod rot, underwent increases in genome sizes and gene numbers by different mechanisms.</title>
        <authorList>
            <person name="Ali S.S."/>
            <person name="Shao J."/>
            <person name="Lary D.J."/>
            <person name="Kronmiller B."/>
            <person name="Shen D."/>
            <person name="Strem M.D."/>
            <person name="Amoako-Attah I."/>
            <person name="Akrofi A.Y."/>
            <person name="Begoude B.A."/>
            <person name="Ten Hoopen G.M."/>
            <person name="Coulibaly K."/>
            <person name="Kebe B.I."/>
            <person name="Melnick R.L."/>
            <person name="Guiltinan M.J."/>
            <person name="Tyler B.M."/>
            <person name="Meinhardt L.W."/>
            <person name="Bailey B.A."/>
        </authorList>
    </citation>
    <scope>NUCLEOTIDE SEQUENCE [LARGE SCALE GENOMIC DNA]</scope>
    <source>
        <strain evidence="3">sbr112.9</strain>
    </source>
</reference>
<dbReference type="EMBL" id="NCKW01020196">
    <property type="protein sequence ID" value="POM58601.1"/>
    <property type="molecule type" value="Genomic_DNA"/>
</dbReference>